<protein>
    <recommendedName>
        <fullName evidence="4">Lipoprotein</fullName>
    </recommendedName>
</protein>
<dbReference type="Proteomes" id="UP000254191">
    <property type="component" value="Unassembled WGS sequence"/>
</dbReference>
<accession>A0A379FHR7</accession>
<dbReference type="PROSITE" id="PS51257">
    <property type="entry name" value="PROKAR_LIPOPROTEIN"/>
    <property type="match status" value="1"/>
</dbReference>
<keyword evidence="1" id="KW-0175">Coiled coil</keyword>
<proteinExistence type="predicted"/>
<evidence type="ECO:0000313" key="2">
    <source>
        <dbReference type="EMBL" id="SUC19697.1"/>
    </source>
</evidence>
<feature type="coiled-coil region" evidence="1">
    <location>
        <begin position="99"/>
        <end position="133"/>
    </location>
</feature>
<reference evidence="2 3" key="1">
    <citation type="submission" date="2018-06" db="EMBL/GenBank/DDBJ databases">
        <authorList>
            <consortium name="Pathogen Informatics"/>
            <person name="Doyle S."/>
        </authorList>
    </citation>
    <scope>NUCLEOTIDE SEQUENCE [LARGE SCALE GENOMIC DNA]</scope>
    <source>
        <strain evidence="2 3">NCTC11938</strain>
    </source>
</reference>
<sequence length="380" mass="42511">MRKKTVLAIFIGSLLISGCGQKELSPQDIELVNNLKSELSQVENDISESKSEQNLYSGGLIKSLITAKTEVLEVNKALLQQRINALESGAKVNIVIEQTQANQDLANKLEAEINQIKKEIESEKNEAKKYSGGLILSMKLATIATQEQTLATLQQKYLSAKYGLAPINYDNQLSNNNSQINTKENLKSDNEKQSMLPPESGPFGFKIGLTRENIESMITGEIRLVDDEQNLYLTNSSPKKNSEFASFGLVISPTVGLCQIRAIGNDIKTNSYGQPLRQEFNGLVNTLESLYGKPKQEDILLSGSIWRNPQDWMMGLYKQERYLSARWKEQNDNMKENELSSIAVEARADSGSNGYIFLQYTFANNPECVKEIEENKKSSF</sequence>
<evidence type="ECO:0000256" key="1">
    <source>
        <dbReference type="SAM" id="Coils"/>
    </source>
</evidence>
<organism evidence="2 3">
    <name type="scientific">Proteus mirabilis</name>
    <dbReference type="NCBI Taxonomy" id="584"/>
    <lineage>
        <taxon>Bacteria</taxon>
        <taxon>Pseudomonadati</taxon>
        <taxon>Pseudomonadota</taxon>
        <taxon>Gammaproteobacteria</taxon>
        <taxon>Enterobacterales</taxon>
        <taxon>Morganellaceae</taxon>
        <taxon>Proteus</taxon>
    </lineage>
</organism>
<evidence type="ECO:0008006" key="4">
    <source>
        <dbReference type="Google" id="ProtNLM"/>
    </source>
</evidence>
<dbReference type="EMBL" id="UGTS01000004">
    <property type="protein sequence ID" value="SUC19697.1"/>
    <property type="molecule type" value="Genomic_DNA"/>
</dbReference>
<name>A0A379FHR7_PROMI</name>
<evidence type="ECO:0000313" key="3">
    <source>
        <dbReference type="Proteomes" id="UP000254191"/>
    </source>
</evidence>
<dbReference type="AlphaFoldDB" id="A0A379FHR7"/>
<gene>
    <name evidence="2" type="ORF">NCTC11938_01415</name>
</gene>